<dbReference type="PANTHER" id="PTHR22642:SF2">
    <property type="entry name" value="PROTEIN LONG AFTER FAR-RED 3"/>
    <property type="match status" value="1"/>
</dbReference>
<accession>A0A956M0J8</accession>
<dbReference type="Gene3D" id="3.10.310.70">
    <property type="match status" value="1"/>
</dbReference>
<reference evidence="3" key="2">
    <citation type="journal article" date="2021" name="Microbiome">
        <title>Successional dynamics and alternative stable states in a saline activated sludge microbial community over 9 years.</title>
        <authorList>
            <person name="Wang Y."/>
            <person name="Ye J."/>
            <person name="Ju F."/>
            <person name="Liu L."/>
            <person name="Boyd J.A."/>
            <person name="Deng Y."/>
            <person name="Parks D.H."/>
            <person name="Jiang X."/>
            <person name="Yin X."/>
            <person name="Woodcroft B.J."/>
            <person name="Tyson G.W."/>
            <person name="Hugenholtz P."/>
            <person name="Polz M.F."/>
            <person name="Zhang T."/>
        </authorList>
    </citation>
    <scope>NUCLEOTIDE SEQUENCE</scope>
    <source>
        <strain evidence="3">HKST-UBA01</strain>
    </source>
</reference>
<evidence type="ECO:0000313" key="4">
    <source>
        <dbReference type="Proteomes" id="UP000697710"/>
    </source>
</evidence>
<dbReference type="InterPro" id="IPR013108">
    <property type="entry name" value="Amidohydro_3"/>
</dbReference>
<name>A0A956M0J8_UNCEI</name>
<evidence type="ECO:0000313" key="3">
    <source>
        <dbReference type="EMBL" id="MCA9728974.1"/>
    </source>
</evidence>
<dbReference type="PANTHER" id="PTHR22642">
    <property type="entry name" value="IMIDAZOLONEPROPIONASE"/>
    <property type="match status" value="1"/>
</dbReference>
<feature type="region of interest" description="Disordered" evidence="1">
    <location>
        <begin position="38"/>
        <end position="72"/>
    </location>
</feature>
<feature type="domain" description="Amidohydrolase 3" evidence="2">
    <location>
        <begin position="83"/>
        <end position="178"/>
    </location>
</feature>
<evidence type="ECO:0000256" key="1">
    <source>
        <dbReference type="SAM" id="MobiDB-lite"/>
    </source>
</evidence>
<dbReference type="Proteomes" id="UP000697710">
    <property type="component" value="Unassembled WGS sequence"/>
</dbReference>
<proteinExistence type="predicted"/>
<feature type="compositionally biased region" description="Low complexity" evidence="1">
    <location>
        <begin position="62"/>
        <end position="72"/>
    </location>
</feature>
<reference evidence="3" key="1">
    <citation type="submission" date="2020-04" db="EMBL/GenBank/DDBJ databases">
        <authorList>
            <person name="Zhang T."/>
        </authorList>
    </citation>
    <scope>NUCLEOTIDE SEQUENCE</scope>
    <source>
        <strain evidence="3">HKST-UBA01</strain>
    </source>
</reference>
<feature type="non-terminal residue" evidence="3">
    <location>
        <position position="178"/>
    </location>
</feature>
<protein>
    <submittedName>
        <fullName evidence="3">Amidohydrolase family protein</fullName>
    </submittedName>
</protein>
<sequence>MLMHPNLIEGLALGPDGTPHPASIELTRGRIRSVHRGPFAPAGAVAETAPGSRVTGGERGAPEPGSAPGASAAGVERLDADEILLPAFVDAHTHLLGVGTARLKPRLHGATSREETFDRLTSWLAAHPGDEPVIAEGWDQSLWQDRTLPTRADLDRVTTRPVALRRVCGHVAVLNTAA</sequence>
<dbReference type="AlphaFoldDB" id="A0A956M0J8"/>
<dbReference type="Pfam" id="PF07969">
    <property type="entry name" value="Amidohydro_3"/>
    <property type="match status" value="1"/>
</dbReference>
<gene>
    <name evidence="3" type="ORF">KC729_14880</name>
</gene>
<organism evidence="3 4">
    <name type="scientific">Eiseniibacteriota bacterium</name>
    <dbReference type="NCBI Taxonomy" id="2212470"/>
    <lineage>
        <taxon>Bacteria</taxon>
        <taxon>Candidatus Eiseniibacteriota</taxon>
    </lineage>
</organism>
<dbReference type="EMBL" id="JAGQHR010000532">
    <property type="protein sequence ID" value="MCA9728974.1"/>
    <property type="molecule type" value="Genomic_DNA"/>
</dbReference>
<comment type="caution">
    <text evidence="3">The sequence shown here is derived from an EMBL/GenBank/DDBJ whole genome shotgun (WGS) entry which is preliminary data.</text>
</comment>
<evidence type="ECO:0000259" key="2">
    <source>
        <dbReference type="Pfam" id="PF07969"/>
    </source>
</evidence>